<keyword evidence="2" id="KW-1185">Reference proteome</keyword>
<dbReference type="InterPro" id="IPR017850">
    <property type="entry name" value="Alkaline_phosphatase_core_sf"/>
</dbReference>
<dbReference type="Pfam" id="PF08665">
    <property type="entry name" value="PglZ"/>
    <property type="match status" value="1"/>
</dbReference>
<comment type="caution">
    <text evidence="1">The sequence shown here is derived from an EMBL/GenBank/DDBJ whole genome shotgun (WGS) entry which is preliminary data.</text>
</comment>
<dbReference type="RefSeq" id="WP_202654001.1">
    <property type="nucleotide sequence ID" value="NZ_JAESWB010000168.1"/>
</dbReference>
<dbReference type="NCBIfam" id="NF033449">
    <property type="entry name" value="BREX_PglZ_3"/>
    <property type="match status" value="1"/>
</dbReference>
<dbReference type="SUPFAM" id="SSF53649">
    <property type="entry name" value="Alkaline phosphatase-like"/>
    <property type="match status" value="1"/>
</dbReference>
<gene>
    <name evidence="1" type="primary">pglZ</name>
    <name evidence="1" type="ORF">JK635_11120</name>
</gene>
<dbReference type="Proteomes" id="UP000623967">
    <property type="component" value="Unassembled WGS sequence"/>
</dbReference>
<protein>
    <submittedName>
        <fullName evidence="1">BREX-3 system phosphatase PglZ</fullName>
    </submittedName>
</protein>
<reference evidence="1 2" key="1">
    <citation type="submission" date="2021-01" db="EMBL/GenBank/DDBJ databases">
        <title>Genome public.</title>
        <authorList>
            <person name="Liu C."/>
            <person name="Sun Q."/>
        </authorList>
    </citation>
    <scope>NUCLEOTIDE SEQUENCE [LARGE SCALE GENOMIC DNA]</scope>
    <source>
        <strain evidence="1 2">YIM B02564</strain>
    </source>
</reference>
<organism evidence="1 2">
    <name type="scientific">Neobacillus paridis</name>
    <dbReference type="NCBI Taxonomy" id="2803862"/>
    <lineage>
        <taxon>Bacteria</taxon>
        <taxon>Bacillati</taxon>
        <taxon>Bacillota</taxon>
        <taxon>Bacilli</taxon>
        <taxon>Bacillales</taxon>
        <taxon>Bacillaceae</taxon>
        <taxon>Neobacillus</taxon>
    </lineage>
</organism>
<evidence type="ECO:0000313" key="2">
    <source>
        <dbReference type="Proteomes" id="UP000623967"/>
    </source>
</evidence>
<sequence length="645" mass="74710">MANWRDQILKQFNANNALYLVLDNDQLLLDEWILGKLKEENIYVVNFNESILFRYEFERDYRIKIENKKICLLVRAEGQDYNVFPYDLIQSGQRTRLDVSIIFPKFSTPVIRELDKEVYDALYAAQERYQGSSSDKETLDFIAKNIYKLPYDMIHSRAELWKLLLTIHYELDSVPKVIKRFVIDNLNLKTDLRKLPIQDLVMSAHFFYKYLEDEWNHFVDQINQFPLQKNGVAIEQFAEYSAYSFSNPLIRSILDNLFLEGLIKRVKGYQPAKFPAWMHVGIEIDNGKDNDEKLKYLYLQLKDAKLSENRYKDWTKIAQAYGQLKALSLSTGLYSQEVNGISNIIDEHFEKWMLYQYGSLISLPHLPVPKMVHQIPHYIASQNEDKVALLVMDGMSFVQWFQIRDHLAKDGLSFEENGVFAWVPTLTAVSRQAIFSGLRPSYFANSISTTNKESFAWTTFWEDRGISRINVSYQRGLGQAFYQRENISPLKQSNIRVYGAVIDIIDKVLHGAVQGSKSVFSELNIWLETNYLLKLIQDLQNEGFTVYITADHGNRESVGIGRINEGVIAETKGERVRIYDSVELRDAAAEKFDQSIKWHDIGLPEKFHVLLAKDSLAFVNKGETIISHGGISMEEVIVPFIKVIS</sequence>
<evidence type="ECO:0000313" key="1">
    <source>
        <dbReference type="EMBL" id="MBL4952762.1"/>
    </source>
</evidence>
<proteinExistence type="predicted"/>
<dbReference type="EMBL" id="JAESWB010000168">
    <property type="protein sequence ID" value="MBL4952762.1"/>
    <property type="molecule type" value="Genomic_DNA"/>
</dbReference>
<accession>A0ABS1TNA2</accession>
<name>A0ABS1TNA2_9BACI</name>